<feature type="transmembrane region" description="Helical" evidence="1">
    <location>
        <begin position="85"/>
        <end position="106"/>
    </location>
</feature>
<feature type="transmembrane region" description="Helical" evidence="1">
    <location>
        <begin position="12"/>
        <end position="36"/>
    </location>
</feature>
<proteinExistence type="predicted"/>
<feature type="transmembrane region" description="Helical" evidence="1">
    <location>
        <begin position="136"/>
        <end position="155"/>
    </location>
</feature>
<evidence type="ECO:0000256" key="1">
    <source>
        <dbReference type="SAM" id="Phobius"/>
    </source>
</evidence>
<dbReference type="AlphaFoldDB" id="A0A4Y4F896"/>
<evidence type="ECO:0000313" key="2">
    <source>
        <dbReference type="EMBL" id="GED23361.1"/>
    </source>
</evidence>
<dbReference type="RefSeq" id="WP_141320956.1">
    <property type="nucleotide sequence ID" value="NZ_BJOC01000033.1"/>
</dbReference>
<organism evidence="2 3">
    <name type="scientific">Halomonas halmophila</name>
    <dbReference type="NCBI Taxonomy" id="252"/>
    <lineage>
        <taxon>Bacteria</taxon>
        <taxon>Pseudomonadati</taxon>
        <taxon>Pseudomonadota</taxon>
        <taxon>Gammaproteobacteria</taxon>
        <taxon>Oceanospirillales</taxon>
        <taxon>Halomonadaceae</taxon>
        <taxon>Halomonas</taxon>
    </lineage>
</organism>
<keyword evidence="1" id="KW-0812">Transmembrane</keyword>
<evidence type="ECO:0008006" key="4">
    <source>
        <dbReference type="Google" id="ProtNLM"/>
    </source>
</evidence>
<feature type="transmembrane region" description="Helical" evidence="1">
    <location>
        <begin position="48"/>
        <end position="73"/>
    </location>
</feature>
<feature type="transmembrane region" description="Helical" evidence="1">
    <location>
        <begin position="111"/>
        <end position="130"/>
    </location>
</feature>
<dbReference type="Proteomes" id="UP000319812">
    <property type="component" value="Unassembled WGS sequence"/>
</dbReference>
<dbReference type="InterPro" id="IPR021306">
    <property type="entry name" value="DUF2878"/>
</dbReference>
<keyword evidence="3" id="KW-1185">Reference proteome</keyword>
<comment type="caution">
    <text evidence="2">The sequence shown here is derived from an EMBL/GenBank/DDBJ whole genome shotgun (WGS) entry which is preliminary data.</text>
</comment>
<dbReference type="EMBL" id="BJOC01000033">
    <property type="protein sequence ID" value="GED23361.1"/>
    <property type="molecule type" value="Genomic_DNA"/>
</dbReference>
<reference evidence="2 3" key="1">
    <citation type="submission" date="2019-06" db="EMBL/GenBank/DDBJ databases">
        <title>Whole genome shotgun sequence of Halomonas halmophila NBRC 15537.</title>
        <authorList>
            <person name="Hosoyama A."/>
            <person name="Uohara A."/>
            <person name="Ohji S."/>
            <person name="Ichikawa N."/>
        </authorList>
    </citation>
    <scope>NUCLEOTIDE SEQUENCE [LARGE SCALE GENOMIC DNA]</scope>
    <source>
        <strain evidence="2 3">NBRC 15537</strain>
    </source>
</reference>
<accession>A0A4Y4F896</accession>
<protein>
    <recommendedName>
        <fullName evidence="4">DUF2878 domain-containing protein</fullName>
    </recommendedName>
</protein>
<dbReference type="Pfam" id="PF11086">
    <property type="entry name" value="DUF2878"/>
    <property type="match status" value="1"/>
</dbReference>
<gene>
    <name evidence="2" type="ORF">HHA01_23380</name>
</gene>
<dbReference type="OrthoDB" id="21939at2"/>
<sequence length="170" mass="18328">MSWRVLVNLAGFQLGWLVCVLGSSLAGLLATLVLLSAHLRWLALPGEWRLLAGFAGLGLLVDGGLTLAGGFHFADTGWHLGPLPLWLWLLWPLFASTIRHGLAWLWRYPRLAMLGGACGGALSYFSGARLADVALAPWLVPAEAVVWLLVCYALARHLGPARGHPHEPQG</sequence>
<keyword evidence="1" id="KW-0472">Membrane</keyword>
<keyword evidence="1" id="KW-1133">Transmembrane helix</keyword>
<name>A0A4Y4F896_9GAMM</name>
<evidence type="ECO:0000313" key="3">
    <source>
        <dbReference type="Proteomes" id="UP000319812"/>
    </source>
</evidence>